<dbReference type="Pfam" id="PF02737">
    <property type="entry name" value="3HCDH_N"/>
    <property type="match status" value="1"/>
</dbReference>
<dbReference type="GO" id="GO:0070403">
    <property type="term" value="F:NAD+ binding"/>
    <property type="evidence" value="ECO:0007669"/>
    <property type="project" value="InterPro"/>
</dbReference>
<dbReference type="EMBL" id="FP929065">
    <property type="protein sequence ID" value="CBX90729.1"/>
    <property type="molecule type" value="Genomic_DNA"/>
</dbReference>
<dbReference type="STRING" id="985895.E4ZHF9"/>
<protein>
    <submittedName>
        <fullName evidence="4">Similar to 3-hydroxyacyl-CoA dehydrogenase</fullName>
    </submittedName>
</protein>
<dbReference type="SUPFAM" id="SSF48179">
    <property type="entry name" value="6-phosphogluconate dehydrogenase C-terminal domain-like"/>
    <property type="match status" value="1"/>
</dbReference>
<dbReference type="SUPFAM" id="SSF51735">
    <property type="entry name" value="NAD(P)-binding Rossmann-fold domains"/>
    <property type="match status" value="1"/>
</dbReference>
<keyword evidence="5" id="KW-1185">Reference proteome</keyword>
<dbReference type="Gene3D" id="2.120.10.30">
    <property type="entry name" value="TolB, C-terminal domain"/>
    <property type="match status" value="2"/>
</dbReference>
<dbReference type="InterPro" id="IPR008927">
    <property type="entry name" value="6-PGluconate_DH-like_C_sf"/>
</dbReference>
<dbReference type="OrthoDB" id="5958943at2759"/>
<dbReference type="PANTHER" id="PTHR48075">
    <property type="entry name" value="3-HYDROXYACYL-COA DEHYDROGENASE FAMILY PROTEIN"/>
    <property type="match status" value="1"/>
</dbReference>
<dbReference type="InterPro" id="IPR011042">
    <property type="entry name" value="6-blade_b-propeller_TolB-like"/>
</dbReference>
<proteinExistence type="predicted"/>
<dbReference type="SUPFAM" id="SSF63825">
    <property type="entry name" value="YWTD domain"/>
    <property type="match status" value="1"/>
</dbReference>
<dbReference type="GeneID" id="13285171"/>
<dbReference type="InterPro" id="IPR006108">
    <property type="entry name" value="3HC_DH_C"/>
</dbReference>
<dbReference type="InterPro" id="IPR006176">
    <property type="entry name" value="3-OHacyl-CoA_DH_NAD-bd"/>
</dbReference>
<dbReference type="GO" id="GO:0006631">
    <property type="term" value="P:fatty acid metabolic process"/>
    <property type="evidence" value="ECO:0007669"/>
    <property type="project" value="InterPro"/>
</dbReference>
<dbReference type="Gene3D" id="3.40.50.720">
    <property type="entry name" value="NAD(P)-binding Rossmann-like Domain"/>
    <property type="match status" value="1"/>
</dbReference>
<dbReference type="HOGENOM" id="CLU_031652_0_0_1"/>
<dbReference type="AlphaFoldDB" id="E4ZHF9"/>
<dbReference type="VEuPathDB" id="FungiDB:LEMA_P057630.1"/>
<dbReference type="InParanoid" id="E4ZHF9"/>
<gene>
    <name evidence="4" type="ORF">LEMA_P057630.1</name>
</gene>
<dbReference type="eggNOG" id="KOG2304">
    <property type="taxonomic scope" value="Eukaryota"/>
</dbReference>
<evidence type="ECO:0000313" key="4">
    <source>
        <dbReference type="EMBL" id="CBX90729.1"/>
    </source>
</evidence>
<accession>E4ZHF9</accession>
<organism evidence="5">
    <name type="scientific">Leptosphaeria maculans (strain JN3 / isolate v23.1.3 / race Av1-4-5-6-7-8)</name>
    <name type="common">Blackleg fungus</name>
    <name type="synonym">Phoma lingam</name>
    <dbReference type="NCBI Taxonomy" id="985895"/>
    <lineage>
        <taxon>Eukaryota</taxon>
        <taxon>Fungi</taxon>
        <taxon>Dikarya</taxon>
        <taxon>Ascomycota</taxon>
        <taxon>Pezizomycotina</taxon>
        <taxon>Dothideomycetes</taxon>
        <taxon>Pleosporomycetidae</taxon>
        <taxon>Pleosporales</taxon>
        <taxon>Pleosporineae</taxon>
        <taxon>Leptosphaeriaceae</taxon>
        <taxon>Plenodomus</taxon>
        <taxon>Plenodomus lingam/Leptosphaeria maculans species complex</taxon>
    </lineage>
</organism>
<dbReference type="OMA" id="KGWQGRI"/>
<dbReference type="GO" id="GO:0016616">
    <property type="term" value="F:oxidoreductase activity, acting on the CH-OH group of donors, NAD or NADP as acceptor"/>
    <property type="evidence" value="ECO:0007669"/>
    <property type="project" value="InterPro"/>
</dbReference>
<evidence type="ECO:0000256" key="1">
    <source>
        <dbReference type="ARBA" id="ARBA00023002"/>
    </source>
</evidence>
<dbReference type="Proteomes" id="UP000002668">
    <property type="component" value="Genome"/>
</dbReference>
<dbReference type="InterPro" id="IPR013328">
    <property type="entry name" value="6PGD_dom2"/>
</dbReference>
<dbReference type="Gene3D" id="1.10.1040.10">
    <property type="entry name" value="N-(1-d-carboxylethyl)-l-norvaline Dehydrogenase, domain 2"/>
    <property type="match status" value="1"/>
</dbReference>
<dbReference type="PANTHER" id="PTHR48075:SF3">
    <property type="entry name" value="3-HYDROXYACYL-COA DEHYDROGENASE"/>
    <property type="match status" value="1"/>
</dbReference>
<feature type="domain" description="3-hydroxyacyl-CoA dehydrogenase C-terminal" evidence="2">
    <location>
        <begin position="196"/>
        <end position="291"/>
    </location>
</feature>
<evidence type="ECO:0000259" key="2">
    <source>
        <dbReference type="Pfam" id="PF00725"/>
    </source>
</evidence>
<reference evidence="5" key="1">
    <citation type="journal article" date="2011" name="Nat. Commun.">
        <title>Effector diversification within compartments of the Leptosphaeria maculans genome affected by Repeat-Induced Point mutations.</title>
        <authorList>
            <person name="Rouxel T."/>
            <person name="Grandaubert J."/>
            <person name="Hane J.K."/>
            <person name="Hoede C."/>
            <person name="van de Wouw A.P."/>
            <person name="Couloux A."/>
            <person name="Dominguez V."/>
            <person name="Anthouard V."/>
            <person name="Bally P."/>
            <person name="Bourras S."/>
            <person name="Cozijnsen A.J."/>
            <person name="Ciuffetti L.M."/>
            <person name="Degrave A."/>
            <person name="Dilmaghani A."/>
            <person name="Duret L."/>
            <person name="Fudal I."/>
            <person name="Goodwin S.B."/>
            <person name="Gout L."/>
            <person name="Glaser N."/>
            <person name="Linglin J."/>
            <person name="Kema G.H.J."/>
            <person name="Lapalu N."/>
            <person name="Lawrence C.B."/>
            <person name="May K."/>
            <person name="Meyer M."/>
            <person name="Ollivier B."/>
            <person name="Poulain J."/>
            <person name="Schoch C.L."/>
            <person name="Simon A."/>
            <person name="Spatafora J.W."/>
            <person name="Stachowiak A."/>
            <person name="Turgeon B.G."/>
            <person name="Tyler B.M."/>
            <person name="Vincent D."/>
            <person name="Weissenbach J."/>
            <person name="Amselem J."/>
            <person name="Quesneville H."/>
            <person name="Oliver R.P."/>
            <person name="Wincker P."/>
            <person name="Balesdent M.-H."/>
            <person name="Howlett B.J."/>
        </authorList>
    </citation>
    <scope>NUCLEOTIDE SEQUENCE [LARGE SCALE GENOMIC DNA]</scope>
    <source>
        <strain evidence="5">JN3 / isolate v23.1.3 / race Av1-4-5-6-7-8</strain>
    </source>
</reference>
<evidence type="ECO:0000259" key="3">
    <source>
        <dbReference type="Pfam" id="PF02737"/>
    </source>
</evidence>
<keyword evidence="1" id="KW-0560">Oxidoreductase</keyword>
<dbReference type="InterPro" id="IPR036291">
    <property type="entry name" value="NAD(P)-bd_dom_sf"/>
</dbReference>
<evidence type="ECO:0000313" key="5">
    <source>
        <dbReference type="Proteomes" id="UP000002668"/>
    </source>
</evidence>
<dbReference type="Pfam" id="PF00725">
    <property type="entry name" value="3HCDH"/>
    <property type="match status" value="1"/>
</dbReference>
<feature type="domain" description="3-hydroxyacyl-CoA dehydrogenase NAD binding" evidence="3">
    <location>
        <begin position="18"/>
        <end position="189"/>
    </location>
</feature>
<dbReference type="SMART" id="SM00135">
    <property type="entry name" value="LY"/>
    <property type="match status" value="4"/>
</dbReference>
<sequence length="625" mass="68980">MESSISWHEPSDYKTRPVAVIGAGVLGRRIASCWAAAGYTVHIYDPDSNQRHAAVTYYNENKATYEKFTKTNVPPAQVHEHSNIQTTVENAWLTIECVPESLPAKHAVFSQLAHFSTPHSILATNSSSLRSSVVSAKLSDDVQHRVLNTHYFMPPHVRAVELMTNGRTAPAIFSFLGKCMKEAGLSVYVAKKESTGFIHNRVWAAIKRELLQVVAEGVADPKTADDIFFETVVLPGLRPFVAMDLVGLDTVALIERNFAAERNLDLTLTADFLQREYIDQGKLGLKSEKGGFYPPQPKVGGPMTAEPRLLVLDNGLSGQVDTLEKGEIVEYSTAGQHVRTIFTDQYLPDGIVVSADRKRMFWTCMGFPGAYDGMVYSANLDGSDKKNLVEKGILNTPKQLCIDEMDGTMYIADREGMCIWRCNLDGSNLSRIIQTGNRKEDGDQNHNDDQEANHQSNPALWCVGITISQQLGKIFWTQKGPPKGWQGRIFSANMALQPGETPSTRSDIVCLASGLAEPIDLDFHEATQTLYWTDRGEMPFGNTLNRLRLDAQGCRADGQTCTPLLQHEIVARKFHEAIGVKIDGERGHIYVADLGGSICRCNLDGSGKTRILFEEGRAFTGIALA</sequence>
<name>E4ZHF9_LEPMJ</name>
<dbReference type="InterPro" id="IPR000033">
    <property type="entry name" value="LDLR_classB_rpt"/>
</dbReference>